<evidence type="ECO:0000313" key="2">
    <source>
        <dbReference type="EMBL" id="MFC6715063.1"/>
    </source>
</evidence>
<feature type="compositionally biased region" description="Gly residues" evidence="1">
    <location>
        <begin position="132"/>
        <end position="141"/>
    </location>
</feature>
<reference evidence="3" key="1">
    <citation type="journal article" date="2019" name="Int. J. Syst. Evol. Microbiol.">
        <title>The Global Catalogue of Microorganisms (GCM) 10K type strain sequencing project: providing services to taxonomists for standard genome sequencing and annotation.</title>
        <authorList>
            <consortium name="The Broad Institute Genomics Platform"/>
            <consortium name="The Broad Institute Genome Sequencing Center for Infectious Disease"/>
            <person name="Wu L."/>
            <person name="Ma J."/>
        </authorList>
    </citation>
    <scope>NUCLEOTIDE SEQUENCE [LARGE SCALE GENOMIC DNA]</scope>
    <source>
        <strain evidence="3">NBRC 106593</strain>
    </source>
</reference>
<proteinExistence type="predicted"/>
<feature type="region of interest" description="Disordered" evidence="1">
    <location>
        <begin position="105"/>
        <end position="141"/>
    </location>
</feature>
<dbReference type="EMBL" id="JBHSWJ010000002">
    <property type="protein sequence ID" value="MFC6715063.1"/>
    <property type="molecule type" value="Genomic_DNA"/>
</dbReference>
<sequence length="141" mass="14343">MTGNEADAGGPLIVPAGLLADMVSQLGAATAELIAAVEAWEQAPTDRQRVAALEDAMAALKIVRNGAELAGEGLAPHLHAAGVSDLRVSRLAGISTTKARAWTRGVRAPAPIRGHQRRDDSLVVLPAPPESGQGGSLSGDS</sequence>
<gene>
    <name evidence="2" type="ORF">ACFQBT_15120</name>
</gene>
<evidence type="ECO:0000256" key="1">
    <source>
        <dbReference type="SAM" id="MobiDB-lite"/>
    </source>
</evidence>
<dbReference type="Proteomes" id="UP001596356">
    <property type="component" value="Unassembled WGS sequence"/>
</dbReference>
<evidence type="ECO:0008006" key="4">
    <source>
        <dbReference type="Google" id="ProtNLM"/>
    </source>
</evidence>
<protein>
    <recommendedName>
        <fullName evidence="4">HNH endonuclease</fullName>
    </recommendedName>
</protein>
<accession>A0ABW2AVR8</accession>
<name>A0ABW2AVR8_9MICO</name>
<organism evidence="2 3">
    <name type="scientific">Branchiibius cervicis</name>
    <dbReference type="NCBI Taxonomy" id="908252"/>
    <lineage>
        <taxon>Bacteria</taxon>
        <taxon>Bacillati</taxon>
        <taxon>Actinomycetota</taxon>
        <taxon>Actinomycetes</taxon>
        <taxon>Micrococcales</taxon>
        <taxon>Dermacoccaceae</taxon>
        <taxon>Branchiibius</taxon>
    </lineage>
</organism>
<evidence type="ECO:0000313" key="3">
    <source>
        <dbReference type="Proteomes" id="UP001596356"/>
    </source>
</evidence>
<comment type="caution">
    <text evidence="2">The sequence shown here is derived from an EMBL/GenBank/DDBJ whole genome shotgun (WGS) entry which is preliminary data.</text>
</comment>
<keyword evidence="3" id="KW-1185">Reference proteome</keyword>
<dbReference type="RefSeq" id="WP_377823893.1">
    <property type="nucleotide sequence ID" value="NZ_JBHSWJ010000002.1"/>
</dbReference>